<sequence length="273" mass="30037">MDSELLSAMENLQFTEEKSTNVVTETTTVDEDTESWLVGSVITLKPVNGDSVVCILRSVWKAKNVTEIVELRPNFFLIKPVSAEAKDMILKRRPWLVHDDFFSIESFNPIWCADEYDFNSMAIWIRVYKLPLRAMNIEMGLRLGGCVGKALGNELSSYIMNSTGLDVKKLQYGSWLRVLDQKPHTASHKRQGVEYFIETSPAPPGSANAETELVPHSVSQTSYSAGSSLSSTEGTHDSMVSDSTVYGKADATEGPSQIIAATGSHLSIPVVDP</sequence>
<comment type="caution">
    <text evidence="2">The sequence shown here is derived from an EMBL/GenBank/DDBJ whole genome shotgun (WGS) entry which is preliminary data.</text>
</comment>
<proteinExistence type="predicted"/>
<keyword evidence="3" id="KW-1185">Reference proteome</keyword>
<name>A0ABR2GC84_9ROSI</name>
<dbReference type="PANTHER" id="PTHR31286">
    <property type="entry name" value="GLYCINE-RICH CELL WALL STRUCTURAL PROTEIN 1.8-LIKE"/>
    <property type="match status" value="1"/>
</dbReference>
<evidence type="ECO:0000256" key="1">
    <source>
        <dbReference type="SAM" id="MobiDB-lite"/>
    </source>
</evidence>
<dbReference type="Proteomes" id="UP001472677">
    <property type="component" value="Unassembled WGS sequence"/>
</dbReference>
<gene>
    <name evidence="2" type="ORF">V6N12_050362</name>
</gene>
<feature type="compositionally biased region" description="Low complexity" evidence="1">
    <location>
        <begin position="220"/>
        <end position="231"/>
    </location>
</feature>
<evidence type="ECO:0008006" key="4">
    <source>
        <dbReference type="Google" id="ProtNLM"/>
    </source>
</evidence>
<dbReference type="EMBL" id="JBBPBM010000001">
    <property type="protein sequence ID" value="KAK8600509.1"/>
    <property type="molecule type" value="Genomic_DNA"/>
</dbReference>
<evidence type="ECO:0000313" key="2">
    <source>
        <dbReference type="EMBL" id="KAK8600509.1"/>
    </source>
</evidence>
<feature type="region of interest" description="Disordered" evidence="1">
    <location>
        <begin position="220"/>
        <end position="241"/>
    </location>
</feature>
<accession>A0ABR2GC84</accession>
<reference evidence="2 3" key="1">
    <citation type="journal article" date="2024" name="G3 (Bethesda)">
        <title>Genome assembly of Hibiscus sabdariffa L. provides insights into metabolisms of medicinal natural products.</title>
        <authorList>
            <person name="Kim T."/>
        </authorList>
    </citation>
    <scope>NUCLEOTIDE SEQUENCE [LARGE SCALE GENOMIC DNA]</scope>
    <source>
        <strain evidence="2">TK-2024</strain>
        <tissue evidence="2">Old leaves</tissue>
    </source>
</reference>
<dbReference type="InterPro" id="IPR040256">
    <property type="entry name" value="At4g02000-like"/>
</dbReference>
<evidence type="ECO:0000313" key="3">
    <source>
        <dbReference type="Proteomes" id="UP001472677"/>
    </source>
</evidence>
<organism evidence="2 3">
    <name type="scientific">Hibiscus sabdariffa</name>
    <name type="common">roselle</name>
    <dbReference type="NCBI Taxonomy" id="183260"/>
    <lineage>
        <taxon>Eukaryota</taxon>
        <taxon>Viridiplantae</taxon>
        <taxon>Streptophyta</taxon>
        <taxon>Embryophyta</taxon>
        <taxon>Tracheophyta</taxon>
        <taxon>Spermatophyta</taxon>
        <taxon>Magnoliopsida</taxon>
        <taxon>eudicotyledons</taxon>
        <taxon>Gunneridae</taxon>
        <taxon>Pentapetalae</taxon>
        <taxon>rosids</taxon>
        <taxon>malvids</taxon>
        <taxon>Malvales</taxon>
        <taxon>Malvaceae</taxon>
        <taxon>Malvoideae</taxon>
        <taxon>Hibiscus</taxon>
    </lineage>
</organism>
<dbReference type="PANTHER" id="PTHR31286:SF167">
    <property type="entry name" value="OS09G0268800 PROTEIN"/>
    <property type="match status" value="1"/>
</dbReference>
<protein>
    <recommendedName>
        <fullName evidence="4">DUF4283 domain-containing protein</fullName>
    </recommendedName>
</protein>